<feature type="compositionally biased region" description="Polar residues" evidence="5">
    <location>
        <begin position="312"/>
        <end position="322"/>
    </location>
</feature>
<dbReference type="PRINTS" id="PR00039">
    <property type="entry name" value="HTHLYSR"/>
</dbReference>
<dbReference type="Gene3D" id="1.10.10.10">
    <property type="entry name" value="Winged helix-like DNA-binding domain superfamily/Winged helix DNA-binding domain"/>
    <property type="match status" value="1"/>
</dbReference>
<evidence type="ECO:0000256" key="1">
    <source>
        <dbReference type="ARBA" id="ARBA00009437"/>
    </source>
</evidence>
<dbReference type="GO" id="GO:0003677">
    <property type="term" value="F:DNA binding"/>
    <property type="evidence" value="ECO:0007669"/>
    <property type="project" value="UniProtKB-KW"/>
</dbReference>
<dbReference type="GO" id="GO:0003700">
    <property type="term" value="F:DNA-binding transcription factor activity"/>
    <property type="evidence" value="ECO:0007669"/>
    <property type="project" value="InterPro"/>
</dbReference>
<dbReference type="PROSITE" id="PS50931">
    <property type="entry name" value="HTH_LYSR"/>
    <property type="match status" value="1"/>
</dbReference>
<keyword evidence="3 8" id="KW-0238">DNA-binding</keyword>
<evidence type="ECO:0000256" key="6">
    <source>
        <dbReference type="SAM" id="Phobius"/>
    </source>
</evidence>
<dbReference type="EMBL" id="JACCFK010000002">
    <property type="protein sequence ID" value="NYI93173.1"/>
    <property type="molecule type" value="Genomic_DNA"/>
</dbReference>
<keyword evidence="9" id="KW-1185">Reference proteome</keyword>
<name>A0A853BCS3_9PSEU</name>
<dbReference type="Pfam" id="PF03466">
    <property type="entry name" value="LysR_substrate"/>
    <property type="match status" value="1"/>
</dbReference>
<dbReference type="InterPro" id="IPR036388">
    <property type="entry name" value="WH-like_DNA-bd_sf"/>
</dbReference>
<dbReference type="FunFam" id="1.10.10.10:FF:000001">
    <property type="entry name" value="LysR family transcriptional regulator"/>
    <property type="match status" value="1"/>
</dbReference>
<proteinExistence type="inferred from homology"/>
<dbReference type="InterPro" id="IPR005119">
    <property type="entry name" value="LysR_subst-bd"/>
</dbReference>
<keyword evidence="6" id="KW-0472">Membrane</keyword>
<dbReference type="SUPFAM" id="SSF46785">
    <property type="entry name" value="Winged helix' DNA-binding domain"/>
    <property type="match status" value="1"/>
</dbReference>
<dbReference type="SUPFAM" id="SSF53850">
    <property type="entry name" value="Periplasmic binding protein-like II"/>
    <property type="match status" value="1"/>
</dbReference>
<dbReference type="Gene3D" id="3.40.190.10">
    <property type="entry name" value="Periplasmic binding protein-like II"/>
    <property type="match status" value="2"/>
</dbReference>
<dbReference type="InterPro" id="IPR000847">
    <property type="entry name" value="LysR_HTH_N"/>
</dbReference>
<dbReference type="PANTHER" id="PTHR30419">
    <property type="entry name" value="HTH-TYPE TRANSCRIPTIONAL REGULATOR YBHD"/>
    <property type="match status" value="1"/>
</dbReference>
<dbReference type="Proteomes" id="UP000549616">
    <property type="component" value="Unassembled WGS sequence"/>
</dbReference>
<evidence type="ECO:0000256" key="5">
    <source>
        <dbReference type="SAM" id="MobiDB-lite"/>
    </source>
</evidence>
<evidence type="ECO:0000259" key="7">
    <source>
        <dbReference type="PROSITE" id="PS50931"/>
    </source>
</evidence>
<sequence length="322" mass="34627">MDIDVTLRDLRLVLEVARRRSFTEAAEAVHISQSALSRAVNDAERRVGARLFTRTTRSVTPTPVGEEFVRTARAILGHHERELRRFALFRDGLGGRVRVAALPSVAATVLPVWVAALREKAPGVVVDIDDTLAHLAIEQVVAGRVDFAVTVDEGLPDGVEFTPLAADRFQVVHRPDHFFRGRRSVGWRELVTEPVVMFGHASSIRTLTDDTFAALGAAPDRIVEAQNIAVIAGLVAAGLGIAAVPSLVLPLMSFAGLEAAELVEPTVDRTLGLVSMPGRPLSPAAGHFADTVRALASDVARWPHGVHEPRHPSNTGTDSTET</sequence>
<feature type="domain" description="HTH lysR-type" evidence="7">
    <location>
        <begin position="5"/>
        <end position="62"/>
    </location>
</feature>
<evidence type="ECO:0000313" key="9">
    <source>
        <dbReference type="Proteomes" id="UP000549616"/>
    </source>
</evidence>
<reference evidence="8 9" key="1">
    <citation type="submission" date="2020-07" db="EMBL/GenBank/DDBJ databases">
        <title>Sequencing the genomes of 1000 actinobacteria strains.</title>
        <authorList>
            <person name="Klenk H.-P."/>
        </authorList>
    </citation>
    <scope>NUCLEOTIDE SEQUENCE [LARGE SCALE GENOMIC DNA]</scope>
    <source>
        <strain evidence="8 9">DSM 104006</strain>
    </source>
</reference>
<gene>
    <name evidence="8" type="ORF">HNR02_006548</name>
</gene>
<keyword evidence="4" id="KW-0804">Transcription</keyword>
<evidence type="ECO:0000313" key="8">
    <source>
        <dbReference type="EMBL" id="NYI93173.1"/>
    </source>
</evidence>
<keyword evidence="6" id="KW-1133">Transmembrane helix</keyword>
<dbReference type="InterPro" id="IPR050950">
    <property type="entry name" value="HTH-type_LysR_regulators"/>
</dbReference>
<dbReference type="Pfam" id="PF00126">
    <property type="entry name" value="HTH_1"/>
    <property type="match status" value="1"/>
</dbReference>
<protein>
    <submittedName>
        <fullName evidence="8">DNA-binding transcriptional LysR family regulator</fullName>
    </submittedName>
</protein>
<feature type="transmembrane region" description="Helical" evidence="6">
    <location>
        <begin position="228"/>
        <end position="249"/>
    </location>
</feature>
<dbReference type="CDD" id="cd08440">
    <property type="entry name" value="PBP2_LTTR_like_4"/>
    <property type="match status" value="1"/>
</dbReference>
<evidence type="ECO:0000256" key="3">
    <source>
        <dbReference type="ARBA" id="ARBA00023125"/>
    </source>
</evidence>
<accession>A0A853BCS3</accession>
<dbReference type="AlphaFoldDB" id="A0A853BCS3"/>
<organism evidence="8 9">
    <name type="scientific">Amycolatopsis endophytica</name>
    <dbReference type="NCBI Taxonomy" id="860233"/>
    <lineage>
        <taxon>Bacteria</taxon>
        <taxon>Bacillati</taxon>
        <taxon>Actinomycetota</taxon>
        <taxon>Actinomycetes</taxon>
        <taxon>Pseudonocardiales</taxon>
        <taxon>Pseudonocardiaceae</taxon>
        <taxon>Amycolatopsis</taxon>
    </lineage>
</organism>
<dbReference type="GO" id="GO:0005829">
    <property type="term" value="C:cytosol"/>
    <property type="evidence" value="ECO:0007669"/>
    <property type="project" value="TreeGrafter"/>
</dbReference>
<dbReference type="PANTHER" id="PTHR30419:SF8">
    <property type="entry name" value="NITROGEN ASSIMILATION TRANSCRIPTIONAL ACTIVATOR-RELATED"/>
    <property type="match status" value="1"/>
</dbReference>
<feature type="region of interest" description="Disordered" evidence="5">
    <location>
        <begin position="302"/>
        <end position="322"/>
    </location>
</feature>
<dbReference type="InterPro" id="IPR036390">
    <property type="entry name" value="WH_DNA-bd_sf"/>
</dbReference>
<dbReference type="RefSeq" id="WP_179777383.1">
    <property type="nucleotide sequence ID" value="NZ_JACCFK010000002.1"/>
</dbReference>
<comment type="caution">
    <text evidence="8">The sequence shown here is derived from an EMBL/GenBank/DDBJ whole genome shotgun (WGS) entry which is preliminary data.</text>
</comment>
<comment type="similarity">
    <text evidence="1">Belongs to the LysR transcriptional regulatory family.</text>
</comment>
<keyword evidence="6" id="KW-0812">Transmembrane</keyword>
<evidence type="ECO:0000256" key="2">
    <source>
        <dbReference type="ARBA" id="ARBA00023015"/>
    </source>
</evidence>
<evidence type="ECO:0000256" key="4">
    <source>
        <dbReference type="ARBA" id="ARBA00023163"/>
    </source>
</evidence>
<keyword evidence="2" id="KW-0805">Transcription regulation</keyword>